<dbReference type="InterPro" id="IPR004843">
    <property type="entry name" value="Calcineurin-like_PHP"/>
</dbReference>
<dbReference type="PANTHER" id="PTHR37844:SF2">
    <property type="entry name" value="SER_THR PROTEIN PHOSPHATASE SUPERFAMILY (AFU_ORTHOLOGUE AFUA_1G14840)"/>
    <property type="match status" value="1"/>
</dbReference>
<dbReference type="RefSeq" id="XP_056475410.1">
    <property type="nucleotide sequence ID" value="XM_056619251.1"/>
</dbReference>
<dbReference type="Pfam" id="PF00149">
    <property type="entry name" value="Metallophos"/>
    <property type="match status" value="1"/>
</dbReference>
<dbReference type="InterPro" id="IPR029052">
    <property type="entry name" value="Metallo-depent_PP-like"/>
</dbReference>
<sequence>MVLRRSRPPFGSTKGPVAFQVLSDLHLEVSGEYDSVEIPVRSKYLILAGDVGRLADYKEYLEFLQKQTRNFQTVFLVLGNHEFHDLSFESTLEKARDLEQEPCLNGRLVLLHQRRFDVPESSITIVGSALWSHIPDEAKDNVRSRSKDFKRIEDWTVEKHNAAHESDLIWLREEVHSIHQENQNRHSDERSIVVVTHHAPSLHKTSKPEYANSPWSSSFATDLLSQQWDGVKAWVFGHTHYSTRFKDNGILVVSNQLGYKPLSETGPNQFDPAMVICI</sequence>
<dbReference type="Gene3D" id="3.60.21.10">
    <property type="match status" value="1"/>
</dbReference>
<gene>
    <name evidence="2" type="ORF">N7532_006757</name>
</gene>
<reference evidence="2" key="2">
    <citation type="journal article" date="2023" name="IMA Fungus">
        <title>Comparative genomic study of the Penicillium genus elucidates a diverse pangenome and 15 lateral gene transfer events.</title>
        <authorList>
            <person name="Petersen C."/>
            <person name="Sorensen T."/>
            <person name="Nielsen M.R."/>
            <person name="Sondergaard T.E."/>
            <person name="Sorensen J.L."/>
            <person name="Fitzpatrick D.A."/>
            <person name="Frisvad J.C."/>
            <person name="Nielsen K.L."/>
        </authorList>
    </citation>
    <scope>NUCLEOTIDE SEQUENCE</scope>
    <source>
        <strain evidence="2">IBT 30761</strain>
    </source>
</reference>
<dbReference type="PANTHER" id="PTHR37844">
    <property type="entry name" value="SER/THR PROTEIN PHOSPHATASE SUPERFAMILY (AFU_ORTHOLOGUE AFUA_1G14840)"/>
    <property type="match status" value="1"/>
</dbReference>
<proteinExistence type="predicted"/>
<feature type="domain" description="Calcineurin-like phosphoesterase" evidence="1">
    <location>
        <begin position="21"/>
        <end position="241"/>
    </location>
</feature>
<organism evidence="2 3">
    <name type="scientific">Penicillium argentinense</name>
    <dbReference type="NCBI Taxonomy" id="1131581"/>
    <lineage>
        <taxon>Eukaryota</taxon>
        <taxon>Fungi</taxon>
        <taxon>Dikarya</taxon>
        <taxon>Ascomycota</taxon>
        <taxon>Pezizomycotina</taxon>
        <taxon>Eurotiomycetes</taxon>
        <taxon>Eurotiomycetidae</taxon>
        <taxon>Eurotiales</taxon>
        <taxon>Aspergillaceae</taxon>
        <taxon>Penicillium</taxon>
    </lineage>
</organism>
<dbReference type="SUPFAM" id="SSF56300">
    <property type="entry name" value="Metallo-dependent phosphatases"/>
    <property type="match status" value="1"/>
</dbReference>
<protein>
    <submittedName>
        <fullName evidence="2">Calcineurin-like phosphoesterase</fullName>
    </submittedName>
</protein>
<comment type="caution">
    <text evidence="2">The sequence shown here is derived from an EMBL/GenBank/DDBJ whole genome shotgun (WGS) entry which is preliminary data.</text>
</comment>
<dbReference type="GO" id="GO:0016787">
    <property type="term" value="F:hydrolase activity"/>
    <property type="evidence" value="ECO:0007669"/>
    <property type="project" value="InterPro"/>
</dbReference>
<dbReference type="OrthoDB" id="550558at2759"/>
<evidence type="ECO:0000259" key="1">
    <source>
        <dbReference type="Pfam" id="PF00149"/>
    </source>
</evidence>
<evidence type="ECO:0000313" key="2">
    <source>
        <dbReference type="EMBL" id="KAJ5099756.1"/>
    </source>
</evidence>
<dbReference type="EMBL" id="JAPQKI010000005">
    <property type="protein sequence ID" value="KAJ5099756.1"/>
    <property type="molecule type" value="Genomic_DNA"/>
</dbReference>
<keyword evidence="3" id="KW-1185">Reference proteome</keyword>
<name>A0A9W9FGJ4_9EURO</name>
<evidence type="ECO:0000313" key="3">
    <source>
        <dbReference type="Proteomes" id="UP001149074"/>
    </source>
</evidence>
<reference evidence="2" key="1">
    <citation type="submission" date="2022-11" db="EMBL/GenBank/DDBJ databases">
        <authorList>
            <person name="Petersen C."/>
        </authorList>
    </citation>
    <scope>NUCLEOTIDE SEQUENCE</scope>
    <source>
        <strain evidence="2">IBT 30761</strain>
    </source>
</reference>
<accession>A0A9W9FGJ4</accession>
<dbReference type="AlphaFoldDB" id="A0A9W9FGJ4"/>
<dbReference type="Proteomes" id="UP001149074">
    <property type="component" value="Unassembled WGS sequence"/>
</dbReference>
<dbReference type="GeneID" id="81358230"/>